<evidence type="ECO:0000256" key="1">
    <source>
        <dbReference type="SAM" id="SignalP"/>
    </source>
</evidence>
<protein>
    <submittedName>
        <fullName evidence="2">Uncharacterized protein</fullName>
    </submittedName>
</protein>
<organism evidence="2 3">
    <name type="scientific">Lysinibacillus louembei</name>
    <dbReference type="NCBI Taxonomy" id="1470088"/>
    <lineage>
        <taxon>Bacteria</taxon>
        <taxon>Bacillati</taxon>
        <taxon>Bacillota</taxon>
        <taxon>Bacilli</taxon>
        <taxon>Bacillales</taxon>
        <taxon>Bacillaceae</taxon>
        <taxon>Lysinibacillus</taxon>
    </lineage>
</organism>
<sequence>MKKIIASVFCAAVLLIGSTGAFAGEVNPYYGAIHCGKSAGPCPFA</sequence>
<accession>A0ABZ0S2G0</accession>
<reference evidence="2 3" key="1">
    <citation type="submission" date="2023-09" db="EMBL/GenBank/DDBJ databases">
        <authorList>
            <person name="Page C.A."/>
            <person name="Perez-Diaz I.M."/>
        </authorList>
    </citation>
    <scope>NUCLEOTIDE SEQUENCE [LARGE SCALE GENOMIC DNA]</scope>
    <source>
        <strain evidence="2 3">Ll15</strain>
    </source>
</reference>
<gene>
    <name evidence="2" type="ORF">R6U77_08710</name>
</gene>
<feature type="signal peptide" evidence="1">
    <location>
        <begin position="1"/>
        <end position="23"/>
    </location>
</feature>
<keyword evidence="1" id="KW-0732">Signal</keyword>
<dbReference type="Proteomes" id="UP001322664">
    <property type="component" value="Chromosome"/>
</dbReference>
<dbReference type="RefSeq" id="WP_293923738.1">
    <property type="nucleotide sequence ID" value="NZ_CP137624.1"/>
</dbReference>
<evidence type="ECO:0000313" key="3">
    <source>
        <dbReference type="Proteomes" id="UP001322664"/>
    </source>
</evidence>
<proteinExistence type="predicted"/>
<evidence type="ECO:0000313" key="2">
    <source>
        <dbReference type="EMBL" id="WPK13726.1"/>
    </source>
</evidence>
<dbReference type="EMBL" id="CP137624">
    <property type="protein sequence ID" value="WPK13726.1"/>
    <property type="molecule type" value="Genomic_DNA"/>
</dbReference>
<feature type="chain" id="PRO_5045938060" evidence="1">
    <location>
        <begin position="24"/>
        <end position="45"/>
    </location>
</feature>
<keyword evidence="3" id="KW-1185">Reference proteome</keyword>
<name>A0ABZ0S2G0_9BACI</name>